<sequence length="205" mass="22093">MESLNRRIRPRETAYRQKRQSGVVLIIALIVLALMSYAAASVIRSTDTGTLVAGNLAFRQATMHASDIALDQAWEDLVPGSYASRSNYFSTQQTASPNFSSAATIAADGVWDTAAVPCMDERGKTVDCTADTGGFRIQYVIERQCDSSPDLGSADSIKARCNLDPATAAKTAPDELGIYFRVITRARGPRGTVNYYEAMIVGPAV</sequence>
<feature type="transmembrane region" description="Helical" evidence="1">
    <location>
        <begin position="21"/>
        <end position="40"/>
    </location>
</feature>
<keyword evidence="1" id="KW-1133">Transmembrane helix</keyword>
<protein>
    <recommendedName>
        <fullName evidence="4">Type IV pilus assembly protein PilX</fullName>
    </recommendedName>
</protein>
<keyword evidence="1" id="KW-0812">Transmembrane</keyword>
<dbReference type="Proteomes" id="UP000648984">
    <property type="component" value="Unassembled WGS sequence"/>
</dbReference>
<evidence type="ECO:0008006" key="4">
    <source>
        <dbReference type="Google" id="ProtNLM"/>
    </source>
</evidence>
<keyword evidence="3" id="KW-1185">Reference proteome</keyword>
<dbReference type="EMBL" id="WTVQ01000001">
    <property type="protein sequence ID" value="NMG73191.1"/>
    <property type="molecule type" value="Genomic_DNA"/>
</dbReference>
<evidence type="ECO:0000313" key="2">
    <source>
        <dbReference type="EMBL" id="NMG73191.1"/>
    </source>
</evidence>
<gene>
    <name evidence="2" type="ORF">GPA25_00285</name>
</gene>
<name>A0ABX1Q4A6_9RHOO</name>
<proteinExistence type="predicted"/>
<keyword evidence="1" id="KW-0472">Membrane</keyword>
<dbReference type="RefSeq" id="WP_169258351.1">
    <property type="nucleotide sequence ID" value="NZ_WTVQ01000001.1"/>
</dbReference>
<comment type="caution">
    <text evidence="2">The sequence shown here is derived from an EMBL/GenBank/DDBJ whole genome shotgun (WGS) entry which is preliminary data.</text>
</comment>
<accession>A0ABX1Q4A6</accession>
<evidence type="ECO:0000313" key="3">
    <source>
        <dbReference type="Proteomes" id="UP000648984"/>
    </source>
</evidence>
<evidence type="ECO:0000256" key="1">
    <source>
        <dbReference type="SAM" id="Phobius"/>
    </source>
</evidence>
<organism evidence="2 3">
    <name type="scientific">Aromatoleum diolicum</name>
    <dbReference type="NCBI Taxonomy" id="75796"/>
    <lineage>
        <taxon>Bacteria</taxon>
        <taxon>Pseudomonadati</taxon>
        <taxon>Pseudomonadota</taxon>
        <taxon>Betaproteobacteria</taxon>
        <taxon>Rhodocyclales</taxon>
        <taxon>Rhodocyclaceae</taxon>
        <taxon>Aromatoleum</taxon>
    </lineage>
</organism>
<reference evidence="2 3" key="1">
    <citation type="submission" date="2019-12" db="EMBL/GenBank/DDBJ databases">
        <title>Comparative genomics gives insights into the taxonomy of the Azoarcus-Aromatoleum group and reveals separate origins of nif in the plant-associated Azoarcus and non-plant-associated Aromatoleum sub-groups.</title>
        <authorList>
            <person name="Lafos M."/>
            <person name="Maluk M."/>
            <person name="Batista M."/>
            <person name="Junghare M."/>
            <person name="Carmona M."/>
            <person name="Faoro H."/>
            <person name="Cruz L.M."/>
            <person name="Battistoni F."/>
            <person name="De Souza E."/>
            <person name="Pedrosa F."/>
            <person name="Chen W.-M."/>
            <person name="Poole P.S."/>
            <person name="Dixon R.A."/>
            <person name="James E.K."/>
        </authorList>
    </citation>
    <scope>NUCLEOTIDE SEQUENCE [LARGE SCALE GENOMIC DNA]</scope>
    <source>
        <strain evidence="2 3">22Lin</strain>
    </source>
</reference>